<evidence type="ECO:0000313" key="2">
    <source>
        <dbReference type="Proteomes" id="UP000008553"/>
    </source>
</evidence>
<feature type="non-terminal residue" evidence="1">
    <location>
        <position position="53"/>
    </location>
</feature>
<dbReference type="Proteomes" id="UP000008553">
    <property type="component" value="Unassembled WGS sequence"/>
</dbReference>
<protein>
    <submittedName>
        <fullName evidence="1">Uncharacterized protein</fullName>
    </submittedName>
</protein>
<organism evidence="1 2">
    <name type="scientific">Plasmodium yoelii yoelii</name>
    <dbReference type="NCBI Taxonomy" id="73239"/>
    <lineage>
        <taxon>Eukaryota</taxon>
        <taxon>Sar</taxon>
        <taxon>Alveolata</taxon>
        <taxon>Apicomplexa</taxon>
        <taxon>Aconoidasida</taxon>
        <taxon>Haemosporida</taxon>
        <taxon>Plasmodiidae</taxon>
        <taxon>Plasmodium</taxon>
        <taxon>Plasmodium (Vinckeia)</taxon>
    </lineage>
</organism>
<evidence type="ECO:0000313" key="1">
    <source>
        <dbReference type="EMBL" id="EAA18132.1"/>
    </source>
</evidence>
<sequence length="53" mass="6577">MDNTYVKKRDNKYVKKKWNYIHSFDLFTIFSSLQYKINYTKLITNMLIPYLYA</sequence>
<dbReference type="EMBL" id="AABL01001979">
    <property type="protein sequence ID" value="EAA18132.1"/>
    <property type="molecule type" value="Genomic_DNA"/>
</dbReference>
<dbReference type="InParanoid" id="Q7RBY8"/>
<reference evidence="1 2" key="1">
    <citation type="journal article" date="2002" name="Nature">
        <title>Genome sequence and comparative analysis of the model rodent malaria parasite Plasmodium yoelii yoelii.</title>
        <authorList>
            <person name="Carlton J.M."/>
            <person name="Angiuoli S.V."/>
            <person name="Suh B.B."/>
            <person name="Kooij T.W."/>
            <person name="Pertea M."/>
            <person name="Silva J.C."/>
            <person name="Ermolaeva M.D."/>
            <person name="Allen J.E."/>
            <person name="Selengut J.D."/>
            <person name="Koo H.L."/>
            <person name="Peterson J.D."/>
            <person name="Pop M."/>
            <person name="Kosack D.S."/>
            <person name="Shumway M.F."/>
            <person name="Bidwell S.L."/>
            <person name="Shallom S.J."/>
            <person name="van Aken S.E."/>
            <person name="Riedmuller S.B."/>
            <person name="Feldblyum T.V."/>
            <person name="Cho J.K."/>
            <person name="Quackenbush J."/>
            <person name="Sedegah M."/>
            <person name="Shoaibi A."/>
            <person name="Cummings L.M."/>
            <person name="Florens L."/>
            <person name="Yates J.R."/>
            <person name="Raine J.D."/>
            <person name="Sinden R.E."/>
            <person name="Harris M.A."/>
            <person name="Cunningham D.A."/>
            <person name="Preiser P.R."/>
            <person name="Bergman L.W."/>
            <person name="Vaidya A.B."/>
            <person name="van Lin L.H."/>
            <person name="Janse C.J."/>
            <person name="Waters A.P."/>
            <person name="Smith H.O."/>
            <person name="White O.R."/>
            <person name="Salzberg S.L."/>
            <person name="Venter J.C."/>
            <person name="Fraser C.M."/>
            <person name="Hoffman S.L."/>
            <person name="Gardner M.J."/>
            <person name="Carucci D.J."/>
        </authorList>
    </citation>
    <scope>NUCLEOTIDE SEQUENCE [LARGE SCALE GENOMIC DNA]</scope>
    <source>
        <strain evidence="1 2">17XNL</strain>
    </source>
</reference>
<dbReference type="PaxDb" id="73239-Q7RBY8"/>
<accession>Q7RBY8</accession>
<comment type="caution">
    <text evidence="1">The sequence shown here is derived from an EMBL/GenBank/DDBJ whole genome shotgun (WGS) entry which is preliminary data.</text>
</comment>
<keyword evidence="2" id="KW-1185">Reference proteome</keyword>
<proteinExistence type="predicted"/>
<dbReference type="AlphaFoldDB" id="Q7RBY8"/>
<name>Q7RBY8_PLAYO</name>
<gene>
    <name evidence="1" type="ORF">PY05998</name>
</gene>